<dbReference type="Pfam" id="PF12013">
    <property type="entry name" value="OrsD"/>
    <property type="match status" value="1"/>
</dbReference>
<proteinExistence type="predicted"/>
<accession>A1CVI4</accession>
<evidence type="ECO:0000256" key="1">
    <source>
        <dbReference type="SAM" id="MobiDB-lite"/>
    </source>
</evidence>
<feature type="region of interest" description="Disordered" evidence="1">
    <location>
        <begin position="469"/>
        <end position="504"/>
    </location>
</feature>
<protein>
    <submittedName>
        <fullName evidence="2">Uncharacterized protein</fullName>
    </submittedName>
</protein>
<reference evidence="3" key="1">
    <citation type="journal article" date="2008" name="PLoS Genet.">
        <title>Genomic islands in the pathogenic filamentous fungus Aspergillus fumigatus.</title>
        <authorList>
            <person name="Fedorova N.D."/>
            <person name="Khaldi N."/>
            <person name="Joardar V.S."/>
            <person name="Maiti R."/>
            <person name="Amedeo P."/>
            <person name="Anderson M.J."/>
            <person name="Crabtree J."/>
            <person name="Silva J.C."/>
            <person name="Badger J.H."/>
            <person name="Albarraq A."/>
            <person name="Angiuoli S."/>
            <person name="Bussey H."/>
            <person name="Bowyer P."/>
            <person name="Cotty P.J."/>
            <person name="Dyer P.S."/>
            <person name="Egan A."/>
            <person name="Galens K."/>
            <person name="Fraser-Liggett C.M."/>
            <person name="Haas B.J."/>
            <person name="Inman J.M."/>
            <person name="Kent R."/>
            <person name="Lemieux S."/>
            <person name="Malavazi I."/>
            <person name="Orvis J."/>
            <person name="Roemer T."/>
            <person name="Ronning C.M."/>
            <person name="Sundaram J.P."/>
            <person name="Sutton G."/>
            <person name="Turner G."/>
            <person name="Venter J.C."/>
            <person name="White O.R."/>
            <person name="Whitty B.R."/>
            <person name="Youngman P."/>
            <person name="Wolfe K.H."/>
            <person name="Goldman G.H."/>
            <person name="Wortman J.R."/>
            <person name="Jiang B."/>
            <person name="Denning D.W."/>
            <person name="Nierman W.C."/>
        </authorList>
    </citation>
    <scope>NUCLEOTIDE SEQUENCE [LARGE SCALE GENOMIC DNA]</scope>
    <source>
        <strain evidence="3">ATCC 1020 / DSM 3700 / CBS 544.65 / FGSC A1164 / JCM 1740 / NRRL 181 / WB 181</strain>
    </source>
</reference>
<dbReference type="HOGENOM" id="CLU_001104_1_0_1"/>
<evidence type="ECO:0000313" key="3">
    <source>
        <dbReference type="Proteomes" id="UP000006702"/>
    </source>
</evidence>
<dbReference type="OrthoDB" id="5153301at2759"/>
<dbReference type="Proteomes" id="UP000006702">
    <property type="component" value="Unassembled WGS sequence"/>
</dbReference>
<dbReference type="AlphaFoldDB" id="A1CVI4"/>
<name>A1CVI4_NEOFI</name>
<dbReference type="GeneID" id="4593267"/>
<dbReference type="InterPro" id="IPR022698">
    <property type="entry name" value="OrsD"/>
</dbReference>
<dbReference type="RefSeq" id="XP_001266533.1">
    <property type="nucleotide sequence ID" value="XM_001266532.1"/>
</dbReference>
<dbReference type="STRING" id="331117.A1CVI4"/>
<dbReference type="KEGG" id="nfi:NFIA_101200"/>
<evidence type="ECO:0000313" key="2">
    <source>
        <dbReference type="EMBL" id="EAW24636.1"/>
    </source>
</evidence>
<keyword evidence="3" id="KW-1185">Reference proteome</keyword>
<dbReference type="VEuPathDB" id="FungiDB:NFIA_101200"/>
<sequence length="717" mass="81964">MEQQLFIKLSQPPVIICRSCRHGVWLAEVESHLWGKAHRLPQATAKQIHQDVQSWEGVEHDPHAVQWPSRITQSIPHLDEYPDGLLCQRDQARCQFITRSLDTLKRHWREHHGWTAPYHGGRSRLQEQEQAQITIQQGYQVVTCQRFFPSRKGSHYIWVPCPNQQPEEQARTAPTAHIQATVDAVIQAWEQVQAQAKADQAIQASQLTDANPWLRMTRWADYLQGIQARDLLASMAAPEEDPMDATEQGVQVIWDTMEQVARKSQRTVQHCGQAIRVEAVRSEKGQTPHRPLLAYIDEAVIKKHVQPWQQILAFIARTQAPHDWASPRYGMTARQRQKWRQLWQLASQAPGSQGSQAAVPGDLEAWAMTAIEKACLEFCIELLNQRHRSHEYESALVCAMAVLGQGEAGWRDPESYPPILSRVIKVARFMVVQKALWMDPNPWQLIQTWARKDQSAEWVLASADDQLGEIDEGYGSDDPPSTPGAPSSPPSSIHSDDPLPAVHIRPSRRPFQEQVTWMMHQFMIRGTHGPMETLLDWRTYGLKVHYNHTAPGHVTWMGEDQLLYQQMAFTMGDFRGFIHGLVTAAREILGQLCMQDHAQMPPIPWTALYDDPSQSQAGWNFLHDARTQWPVDGTHWMIDRLRAEPAMQRHFLRGGRFHPGAIQQYWQRVAQFKEKLAVMVHVTAGQPARAPELLSIQHCNTANSQQRNIYIEDGMVT</sequence>
<feature type="non-terminal residue" evidence="2">
    <location>
        <position position="717"/>
    </location>
</feature>
<dbReference type="EMBL" id="DS027685">
    <property type="protein sequence ID" value="EAW24636.1"/>
    <property type="molecule type" value="Genomic_DNA"/>
</dbReference>
<feature type="compositionally biased region" description="Pro residues" evidence="1">
    <location>
        <begin position="480"/>
        <end position="489"/>
    </location>
</feature>
<gene>
    <name evidence="2" type="ORF">NFIA_101200</name>
</gene>
<organism evidence="2 3">
    <name type="scientific">Neosartorya fischeri (strain ATCC 1020 / DSM 3700 / CBS 544.65 / FGSC A1164 / JCM 1740 / NRRL 181 / WB 181)</name>
    <name type="common">Aspergillus fischerianus</name>
    <dbReference type="NCBI Taxonomy" id="331117"/>
    <lineage>
        <taxon>Eukaryota</taxon>
        <taxon>Fungi</taxon>
        <taxon>Dikarya</taxon>
        <taxon>Ascomycota</taxon>
        <taxon>Pezizomycotina</taxon>
        <taxon>Eurotiomycetes</taxon>
        <taxon>Eurotiomycetidae</taxon>
        <taxon>Eurotiales</taxon>
        <taxon>Aspergillaceae</taxon>
        <taxon>Aspergillus</taxon>
        <taxon>Aspergillus subgen. Fumigati</taxon>
    </lineage>
</organism>